<evidence type="ECO:0000313" key="7">
    <source>
        <dbReference type="EMBL" id="KAK1680868.1"/>
    </source>
</evidence>
<feature type="domain" description="SWIM-type" evidence="6">
    <location>
        <begin position="655"/>
        <end position="692"/>
    </location>
</feature>
<feature type="region of interest" description="Disordered" evidence="5">
    <location>
        <begin position="1"/>
        <end position="108"/>
    </location>
</feature>
<feature type="compositionally biased region" description="Acidic residues" evidence="5">
    <location>
        <begin position="49"/>
        <end position="96"/>
    </location>
</feature>
<proteinExistence type="predicted"/>
<evidence type="ECO:0000256" key="4">
    <source>
        <dbReference type="PROSITE-ProRule" id="PRU00325"/>
    </source>
</evidence>
<dbReference type="InterPro" id="IPR007527">
    <property type="entry name" value="Znf_SWIM"/>
</dbReference>
<feature type="compositionally biased region" description="Low complexity" evidence="5">
    <location>
        <begin position="20"/>
        <end position="42"/>
    </location>
</feature>
<keyword evidence="1" id="KW-0479">Metal-binding</keyword>
<evidence type="ECO:0000313" key="8">
    <source>
        <dbReference type="Proteomes" id="UP001231189"/>
    </source>
</evidence>
<keyword evidence="3" id="KW-0862">Zinc</keyword>
<organism evidence="7 8">
    <name type="scientific">Lolium multiflorum</name>
    <name type="common">Italian ryegrass</name>
    <name type="synonym">Lolium perenne subsp. multiflorum</name>
    <dbReference type="NCBI Taxonomy" id="4521"/>
    <lineage>
        <taxon>Eukaryota</taxon>
        <taxon>Viridiplantae</taxon>
        <taxon>Streptophyta</taxon>
        <taxon>Embryophyta</taxon>
        <taxon>Tracheophyta</taxon>
        <taxon>Spermatophyta</taxon>
        <taxon>Magnoliopsida</taxon>
        <taxon>Liliopsida</taxon>
        <taxon>Poales</taxon>
        <taxon>Poaceae</taxon>
        <taxon>BOP clade</taxon>
        <taxon>Pooideae</taxon>
        <taxon>Poodae</taxon>
        <taxon>Poeae</taxon>
        <taxon>Poeae Chloroplast Group 2 (Poeae type)</taxon>
        <taxon>Loliodinae</taxon>
        <taxon>Loliinae</taxon>
        <taxon>Lolium</taxon>
    </lineage>
</organism>
<sequence>MLPEAKVVNSQEGGGEFHPGQSSQSSDAGGSSFQSGQSSHAAGGHDGSVELESEDEEEDQMQNMMDEEDEDGVDYELDSDESGGSDTSDDNDEEDPIPSSWNHDLSDAMVVDDRHDSAWEYSMNTISVGARYADKRHLQEAITQWAMNTQRVFRTTVSSQKFLTVVCSDARCPARVHGYCPKYDTTWVVSDCVPHNCVLKSMLKDHRNLTSTLLARLFYKEIVENTAMGVKAIQRRVHLQYNYEIEYGKAWRAKQTALENRFGTFFDAYDGVVRLLQTLKDRNPGTHVDIQDFVIPEFPNVRVLHRVFFAFSICIEAFMHCRPVMCVDGTFLTGRYKGQILTAIGVDGNNRIVPLAFAFVESENTASWLWFFRQLKKSIVKDRPNVCVLHDRHAGILAAIKTLKEAGPDEETPWQDMQSRWCMRHLGANFFSQFRNKGLMNLFKKLCKQNQECKYTFLRGKLDEFTKDHVRQRLAARAALAAAHAAAVAQGTQVPVAPEPDPIGLCDLPGFDPPNTRRRPGRRIKNFAEWIEHEPLERWSLLHDTHGARYGVMTTNLAESYNFVLRGNRALPLTALVEGILYGTMNYFKERRQLAVSHMLQNPNTPYCQAIMEYMDVKMKKGMSHTVLAIGNQERRFEVRLPTDKFGCVNAVRTHEVRIGNEEWPSCECTCNKPKLLHLPCSHVLAATRQLGMDSISFVSPYYTKEAVMNTWTDMAGRPLLDPGIDQKHRASHLEADPQSMDPLQTRTPKKNWMIHPQWEDRLKWAGLLPFARLVEARDNVSRLNYDAALITCLVDRWRPETHTFHFRWGEMAPTLEDVSMLLGLPLAGEPIGPLEEPVGWMHSMDARFLGVREGVGPISFEAHGPRQAWLHEFQIEQFGYPDVPMTAVQITRSLEAYLMWLLGKTMFTDNHGNTISARYIPIAQEIADATEAEHITQRSWGSAVLAATYRGMCKGCQLTSHGSGIVGCPLLLQLWSWTRFPIGRPEIGGGSWPPDELYDADRIDMPTFGSIWTSRKRHFGHNQLRNCYPAFTEQFDLLLESDVSWEPYSEDHRDEAYPGGISLMCTRDWAYWMTKAKIIFDIFVEEMSQQRVMRQFGMRQLIEPPPHTVPLPPRVHAYNRKGANKTAVGWVQLLGPYLGAWDNAPDVSWATREPFDLQEFQQYLRAYMPRTRLRLSQACDPVEMAPSTQWDTYPRHSTSGTRHHAVLTAELQDEAAQYERSLSVGPLLGRYEHHVSFAQRFQEKLRRIYASITCTRSSDVVEYRAAQRPPRPSLQMHQPRHGPRPRMEVPPSPRPPSPNQAGGSGWQNQQQQEPTYEYWQRGGFGMEQQTPMPNLGWRPRMDQPQGDTHMSSMSGSRSFWSSAHDQEEETQQMYQDWMSSQHQTPPPDPTQPTQYSQHEQGYMLPPRQRQPPIRGYSPSPFQAGPPPPRRRGRGRGQ</sequence>
<keyword evidence="2 4" id="KW-0863">Zinc-finger</keyword>
<gene>
    <name evidence="7" type="ORF">QYE76_041716</name>
</gene>
<dbReference type="InterPro" id="IPR018289">
    <property type="entry name" value="MULE_transposase_dom"/>
</dbReference>
<name>A0AAD8WWN0_LOLMU</name>
<evidence type="ECO:0000256" key="5">
    <source>
        <dbReference type="SAM" id="MobiDB-lite"/>
    </source>
</evidence>
<feature type="compositionally biased region" description="Basic residues" evidence="5">
    <location>
        <begin position="1429"/>
        <end position="1438"/>
    </location>
</feature>
<dbReference type="EMBL" id="JAUUTY010000002">
    <property type="protein sequence ID" value="KAK1680868.1"/>
    <property type="molecule type" value="Genomic_DNA"/>
</dbReference>
<dbReference type="SMART" id="SM00575">
    <property type="entry name" value="ZnF_PMZ"/>
    <property type="match status" value="1"/>
</dbReference>
<dbReference type="PANTHER" id="PTHR31973">
    <property type="entry name" value="POLYPROTEIN, PUTATIVE-RELATED"/>
    <property type="match status" value="1"/>
</dbReference>
<dbReference type="GO" id="GO:0008270">
    <property type="term" value="F:zinc ion binding"/>
    <property type="evidence" value="ECO:0007669"/>
    <property type="project" value="UniProtKB-KW"/>
</dbReference>
<evidence type="ECO:0000256" key="1">
    <source>
        <dbReference type="ARBA" id="ARBA00022723"/>
    </source>
</evidence>
<evidence type="ECO:0000256" key="3">
    <source>
        <dbReference type="ARBA" id="ARBA00022833"/>
    </source>
</evidence>
<protein>
    <recommendedName>
        <fullName evidence="6">SWIM-type domain-containing protein</fullName>
    </recommendedName>
</protein>
<dbReference type="InterPro" id="IPR006564">
    <property type="entry name" value="Znf_PMZ"/>
</dbReference>
<dbReference type="PANTHER" id="PTHR31973:SF195">
    <property type="entry name" value="MUDR FAMILY TRANSPOSASE"/>
    <property type="match status" value="1"/>
</dbReference>
<evidence type="ECO:0000256" key="2">
    <source>
        <dbReference type="ARBA" id="ARBA00022771"/>
    </source>
</evidence>
<feature type="region of interest" description="Disordered" evidence="5">
    <location>
        <begin position="1264"/>
        <end position="1314"/>
    </location>
</feature>
<evidence type="ECO:0000259" key="6">
    <source>
        <dbReference type="PROSITE" id="PS50966"/>
    </source>
</evidence>
<dbReference type="Pfam" id="PF10536">
    <property type="entry name" value="PMD"/>
    <property type="match status" value="1"/>
</dbReference>
<dbReference type="Proteomes" id="UP001231189">
    <property type="component" value="Unassembled WGS sequence"/>
</dbReference>
<feature type="compositionally biased region" description="Low complexity" evidence="5">
    <location>
        <begin position="1352"/>
        <end position="1363"/>
    </location>
</feature>
<keyword evidence="8" id="KW-1185">Reference proteome</keyword>
<dbReference type="PROSITE" id="PS50966">
    <property type="entry name" value="ZF_SWIM"/>
    <property type="match status" value="1"/>
</dbReference>
<dbReference type="InterPro" id="IPR019557">
    <property type="entry name" value="AminoTfrase-like_pln_mobile"/>
</dbReference>
<accession>A0AAD8WWN0</accession>
<feature type="compositionally biased region" description="Pro residues" evidence="5">
    <location>
        <begin position="1289"/>
        <end position="1299"/>
    </location>
</feature>
<reference evidence="7" key="1">
    <citation type="submission" date="2023-07" db="EMBL/GenBank/DDBJ databases">
        <title>A chromosome-level genome assembly of Lolium multiflorum.</title>
        <authorList>
            <person name="Chen Y."/>
            <person name="Copetti D."/>
            <person name="Kolliker R."/>
            <person name="Studer B."/>
        </authorList>
    </citation>
    <scope>NUCLEOTIDE SEQUENCE</scope>
    <source>
        <strain evidence="7">02402/16</strain>
        <tissue evidence="7">Leaf</tissue>
    </source>
</reference>
<comment type="caution">
    <text evidence="7">The sequence shown here is derived from an EMBL/GenBank/DDBJ whole genome shotgun (WGS) entry which is preliminary data.</text>
</comment>
<dbReference type="Pfam" id="PF10551">
    <property type="entry name" value="MULE"/>
    <property type="match status" value="1"/>
</dbReference>
<feature type="region of interest" description="Disordered" evidence="5">
    <location>
        <begin position="1326"/>
        <end position="1438"/>
    </location>
</feature>